<keyword evidence="2" id="KW-1185">Reference proteome</keyword>
<evidence type="ECO:0000313" key="2">
    <source>
        <dbReference type="Proteomes" id="UP000287394"/>
    </source>
</evidence>
<reference evidence="1 2" key="1">
    <citation type="journal article" date="2019" name="Int. J. Syst. Evol. Microbiol.">
        <title>Capsulimonas corticalis gen. nov., sp. nov., an aerobic capsulated bacterium, of a novel bacterial order, Capsulimonadales ord. nov., of the class Armatimonadia of the phylum Armatimonadetes.</title>
        <authorList>
            <person name="Li J."/>
            <person name="Kudo C."/>
            <person name="Tonouchi A."/>
        </authorList>
    </citation>
    <scope>NUCLEOTIDE SEQUENCE [LARGE SCALE GENOMIC DNA]</scope>
    <source>
        <strain evidence="1 2">AX-7</strain>
    </source>
</reference>
<dbReference type="EMBL" id="AP025739">
    <property type="protein sequence ID" value="BDI33984.1"/>
    <property type="molecule type" value="Genomic_DNA"/>
</dbReference>
<dbReference type="KEGG" id="ccot:CCAX7_60350"/>
<evidence type="ECO:0000313" key="1">
    <source>
        <dbReference type="EMBL" id="BDI33984.1"/>
    </source>
</evidence>
<protein>
    <submittedName>
        <fullName evidence="1">Uncharacterized protein</fullName>
    </submittedName>
</protein>
<dbReference type="Proteomes" id="UP000287394">
    <property type="component" value="Chromosome"/>
</dbReference>
<accession>A0A402CVW8</accession>
<organism evidence="1 2">
    <name type="scientific">Capsulimonas corticalis</name>
    <dbReference type="NCBI Taxonomy" id="2219043"/>
    <lineage>
        <taxon>Bacteria</taxon>
        <taxon>Bacillati</taxon>
        <taxon>Armatimonadota</taxon>
        <taxon>Armatimonadia</taxon>
        <taxon>Capsulimonadales</taxon>
        <taxon>Capsulimonadaceae</taxon>
        <taxon>Capsulimonas</taxon>
    </lineage>
</organism>
<dbReference type="AlphaFoldDB" id="A0A402CVW8"/>
<gene>
    <name evidence="1" type="ORF">CCAX7_60350</name>
</gene>
<name>A0A402CVW8_9BACT</name>
<sequence length="64" mass="7626">MPKTTLPLDVARIFAAKKEWHKKQARKPLKEKVADLLAMQRNYYPLLKKNGKLKPWEQPWDIEP</sequence>
<proteinExistence type="predicted"/>
<dbReference type="RefSeq" id="WP_119321540.1">
    <property type="nucleotide sequence ID" value="NZ_AP025739.1"/>
</dbReference>